<dbReference type="RefSeq" id="WP_085216550.1">
    <property type="nucleotide sequence ID" value="NZ_FXAM01000003.1"/>
</dbReference>
<name>A0A1Y6D520_9GAMM</name>
<evidence type="ECO:0008006" key="5">
    <source>
        <dbReference type="Google" id="ProtNLM"/>
    </source>
</evidence>
<evidence type="ECO:0000313" key="4">
    <source>
        <dbReference type="Proteomes" id="UP000192923"/>
    </source>
</evidence>
<dbReference type="SUPFAM" id="SSF159713">
    <property type="entry name" value="Dhaf3308-like"/>
    <property type="match status" value="1"/>
</dbReference>
<dbReference type="EMBL" id="FXAM01000003">
    <property type="protein sequence ID" value="SMF97520.1"/>
    <property type="molecule type" value="Genomic_DNA"/>
</dbReference>
<dbReference type="Pfam" id="PF04016">
    <property type="entry name" value="DUF364"/>
    <property type="match status" value="1"/>
</dbReference>
<reference evidence="3 4" key="1">
    <citation type="submission" date="2016-12" db="EMBL/GenBank/DDBJ databases">
        <authorList>
            <person name="Song W.-J."/>
            <person name="Kurnit D.M."/>
        </authorList>
    </citation>
    <scope>NUCLEOTIDE SEQUENCE [LARGE SCALE GENOMIC DNA]</scope>
    <source>
        <strain evidence="3 4">175</strain>
    </source>
</reference>
<proteinExistence type="predicted"/>
<dbReference type="AlphaFoldDB" id="A0A1Y6D520"/>
<dbReference type="Proteomes" id="UP000192923">
    <property type="component" value="Unassembled WGS sequence"/>
</dbReference>
<gene>
    <name evidence="3" type="ORF">SAMN02949497_0090</name>
</gene>
<evidence type="ECO:0000259" key="1">
    <source>
        <dbReference type="Pfam" id="PF04016"/>
    </source>
</evidence>
<accession>A0A1Y6D520</accession>
<protein>
    <recommendedName>
        <fullName evidence="5">Heavy-metal chelation</fullName>
    </recommendedName>
</protein>
<feature type="domain" description="Putative heavy-metal chelation" evidence="1">
    <location>
        <begin position="112"/>
        <end position="247"/>
    </location>
</feature>
<keyword evidence="4" id="KW-1185">Reference proteome</keyword>
<dbReference type="STRING" id="1760988.SAMN02949497_0090"/>
<dbReference type="Pfam" id="PF13938">
    <property type="entry name" value="DUF4213"/>
    <property type="match status" value="1"/>
</dbReference>
<evidence type="ECO:0000259" key="2">
    <source>
        <dbReference type="Pfam" id="PF13938"/>
    </source>
</evidence>
<dbReference type="InterPro" id="IPR007161">
    <property type="entry name" value="DUF364"/>
</dbReference>
<sequence length="330" mass="36164">MTPQALYELLTDYASPPDPVREVVIGPIWTLCRTDRGIGLAMSPQIPTRTLSWPGTLYGRPVAELAAWLAAWEPYQATVGMAATNAALADLAPPPETVAVRPGSVLPANLALFEYFLPRLAGKKVVVVGRYPGLAKLGEYCRLGVLERTPEGNDFPDPACEFLLPEADWVFLTGSSLTNKTFPRLAELSRSAYTVLMGPTVPWLPELADWGVDALAGIEVLDPETLRQTVAEGGGVRIFEGAVGYRLAELGAPHRLEWLKRRISAVFAEKERLNAAMENWYGRSAGRFPEYARLESANRRLSRLDTAYKTLWDAQNAKPATIPGTFEPSP</sequence>
<evidence type="ECO:0000313" key="3">
    <source>
        <dbReference type="EMBL" id="SMF97520.1"/>
    </source>
</evidence>
<feature type="domain" description="DUF4213" evidence="2">
    <location>
        <begin position="7"/>
        <end position="87"/>
    </location>
</feature>
<organism evidence="3 4">
    <name type="scientific">Methylomagnum ishizawai</name>
    <dbReference type="NCBI Taxonomy" id="1760988"/>
    <lineage>
        <taxon>Bacteria</taxon>
        <taxon>Pseudomonadati</taxon>
        <taxon>Pseudomonadota</taxon>
        <taxon>Gammaproteobacteria</taxon>
        <taxon>Methylococcales</taxon>
        <taxon>Methylococcaceae</taxon>
        <taxon>Methylomagnum</taxon>
    </lineage>
</organism>
<dbReference type="InterPro" id="IPR025251">
    <property type="entry name" value="DUF4213"/>
</dbReference>
<dbReference type="OrthoDB" id="9806942at2"/>
<dbReference type="Gene3D" id="3.30.390.100">
    <property type="match status" value="1"/>
</dbReference>
<dbReference type="Gene3D" id="3.40.50.11590">
    <property type="match status" value="1"/>
</dbReference>